<dbReference type="InterPro" id="IPR035986">
    <property type="entry name" value="PKD_dom_sf"/>
</dbReference>
<dbReference type="InterPro" id="IPR013229">
    <property type="entry name" value="PEGA"/>
</dbReference>
<organism evidence="4 5">
    <name type="scientific">Natronomonas salsuginis</name>
    <dbReference type="NCBI Taxonomy" id="2217661"/>
    <lineage>
        <taxon>Archaea</taxon>
        <taxon>Methanobacteriati</taxon>
        <taxon>Methanobacteriota</taxon>
        <taxon>Stenosarchaea group</taxon>
        <taxon>Halobacteria</taxon>
        <taxon>Halobacteriales</taxon>
        <taxon>Natronomonadaceae</taxon>
        <taxon>Natronomonas</taxon>
    </lineage>
</organism>
<dbReference type="InterPro" id="IPR022409">
    <property type="entry name" value="PKD/Chitinase_dom"/>
</dbReference>
<proteinExistence type="predicted"/>
<evidence type="ECO:0000259" key="3">
    <source>
        <dbReference type="PROSITE" id="PS50093"/>
    </source>
</evidence>
<dbReference type="AlphaFoldDB" id="A0A4U5JJ68"/>
<evidence type="ECO:0000256" key="1">
    <source>
        <dbReference type="SAM" id="MobiDB-lite"/>
    </source>
</evidence>
<dbReference type="PROSITE" id="PS50093">
    <property type="entry name" value="PKD"/>
    <property type="match status" value="3"/>
</dbReference>
<dbReference type="CDD" id="cd00146">
    <property type="entry name" value="PKD"/>
    <property type="match status" value="3"/>
</dbReference>
<dbReference type="InterPro" id="IPR000601">
    <property type="entry name" value="PKD_dom"/>
</dbReference>
<name>A0A4U5JJ68_9EURY</name>
<dbReference type="InterPro" id="IPR013783">
    <property type="entry name" value="Ig-like_fold"/>
</dbReference>
<dbReference type="EMBL" id="QKNX01000001">
    <property type="protein sequence ID" value="TKR28128.1"/>
    <property type="molecule type" value="Genomic_DNA"/>
</dbReference>
<dbReference type="Pfam" id="PF18911">
    <property type="entry name" value="PKD_4"/>
    <property type="match status" value="3"/>
</dbReference>
<accession>A0A4U5JJ68</accession>
<feature type="domain" description="PKD" evidence="3">
    <location>
        <begin position="485"/>
        <end position="569"/>
    </location>
</feature>
<feature type="transmembrane region" description="Helical" evidence="2">
    <location>
        <begin position="676"/>
        <end position="697"/>
    </location>
</feature>
<feature type="region of interest" description="Disordered" evidence="1">
    <location>
        <begin position="647"/>
        <end position="676"/>
    </location>
</feature>
<evidence type="ECO:0000256" key="2">
    <source>
        <dbReference type="SAM" id="Phobius"/>
    </source>
</evidence>
<dbReference type="Gene3D" id="2.60.40.10">
    <property type="entry name" value="Immunoglobulins"/>
    <property type="match status" value="3"/>
</dbReference>
<feature type="domain" description="PKD" evidence="3">
    <location>
        <begin position="399"/>
        <end position="481"/>
    </location>
</feature>
<evidence type="ECO:0000313" key="5">
    <source>
        <dbReference type="Proteomes" id="UP000308037"/>
    </source>
</evidence>
<feature type="transmembrane region" description="Helical" evidence="2">
    <location>
        <begin position="18"/>
        <end position="43"/>
    </location>
</feature>
<dbReference type="SUPFAM" id="SSF49299">
    <property type="entry name" value="PKD domain"/>
    <property type="match status" value="3"/>
</dbReference>
<dbReference type="Proteomes" id="UP000308037">
    <property type="component" value="Unassembled WGS sequence"/>
</dbReference>
<dbReference type="Pfam" id="PF08308">
    <property type="entry name" value="PEGA"/>
    <property type="match status" value="2"/>
</dbReference>
<reference evidence="4 5" key="1">
    <citation type="submission" date="2019-04" db="EMBL/GenBank/DDBJ databases">
        <title>Natronomonas sp. F20-122 a newhaloarchaeon isolated from a saline saltern of Isla Bacuta, Huelva, Spain.</title>
        <authorList>
            <person name="Duran-Viseras A."/>
            <person name="Sanchez-Porro C."/>
            <person name="Ventosa A."/>
        </authorList>
    </citation>
    <scope>NUCLEOTIDE SEQUENCE [LARGE SCALE GENOMIC DNA]</scope>
    <source>
        <strain evidence="4 5">F20-122</strain>
    </source>
</reference>
<dbReference type="PANTHER" id="PTHR36194:SF1">
    <property type="entry name" value="S-LAYER-LIKE PROTEIN"/>
    <property type="match status" value="1"/>
</dbReference>
<keyword evidence="2" id="KW-0812">Transmembrane</keyword>
<comment type="caution">
    <text evidence="4">The sequence shown here is derived from an EMBL/GenBank/DDBJ whole genome shotgun (WGS) entry which is preliminary data.</text>
</comment>
<feature type="domain" description="PKD" evidence="3">
    <location>
        <begin position="573"/>
        <end position="661"/>
    </location>
</feature>
<keyword evidence="2" id="KW-1133">Transmembrane helix</keyword>
<protein>
    <submittedName>
        <fullName evidence="4">PKD domain-containing protein</fullName>
    </submittedName>
</protein>
<gene>
    <name evidence="4" type="ORF">DM868_03345</name>
</gene>
<dbReference type="PANTHER" id="PTHR36194">
    <property type="entry name" value="S-LAYER-LIKE PROTEIN"/>
    <property type="match status" value="1"/>
</dbReference>
<dbReference type="SMART" id="SM00089">
    <property type="entry name" value="PKD"/>
    <property type="match status" value="3"/>
</dbReference>
<sequence length="699" mass="75079">MTYDGTTLRTGSRPILRWLAVSAMVISLLVSTLFGAGVGVALADESDAKIEDTTIFNREDVDGDGYVSSFQIRVEADTDFPEVGGVGKANPVMEVVLHLEDGGSSVAKKAPVGRDRDGTFIFQIDGDEVFAQGGGDTDPIAVNPTFSVVEVRLLDEDVLTYQSVTSLNHLLVSDPLKIERPSDDEYRDVTVTSNVDSADVYVDGERRGKTPWTGSFAVDHGDRYGDTRIEVRKDGYETAGKRVKLDSSQVSFTMEKRTRPVAVTSEPDGSTVYVDGQAVGTTPWIGEFWVKGSHTVRVEKSGYHSQEFTNVSHSRTIHASLLSSSPQLSSVYYPNAVYTNVTFDNSSDTNDSSASQNERQVIDTGALDSSPIVTGSSTVDLPEYLPRIVDTTSAIDDAISASVTSTPAEPLSSETVTFDASDSYSLFGSVDRYSWTFGDGTTDRGRRVTHSFDTPGTYDVEIEIEDTEGNRDTVHDRITVEDRSPNAVFVSSHGTVEAGQQVRFNGSGSFDQEGSITSYEWDFGDGTVRNGATQRHSYASAGDYDVTLTVADSSGTTATVTRTISVRVPNDPPSASFDVSKADSGADSRIEFDASSSVDPDGKLQAYGWEFGDGTNATGERVVHEFESPGTYTVELSVRDDRGIVRKTKEEIDVSTPSSSSNVADESETPDESGSVPTSIVIAAGAAVILLGGLGFLRR</sequence>
<feature type="compositionally biased region" description="Polar residues" evidence="1">
    <location>
        <begin position="655"/>
        <end position="664"/>
    </location>
</feature>
<evidence type="ECO:0000313" key="4">
    <source>
        <dbReference type="EMBL" id="TKR28128.1"/>
    </source>
</evidence>
<keyword evidence="5" id="KW-1185">Reference proteome</keyword>
<keyword evidence="2" id="KW-0472">Membrane</keyword>